<reference evidence="2 3" key="1">
    <citation type="submission" date="2021-05" db="EMBL/GenBank/DDBJ databases">
        <title>The draft genome of Geobacter luticola JCM 17780.</title>
        <authorList>
            <person name="Xu Z."/>
            <person name="Masuda Y."/>
            <person name="Itoh H."/>
            <person name="Senoo K."/>
        </authorList>
    </citation>
    <scope>NUCLEOTIDE SEQUENCE [LARGE SCALE GENOMIC DNA]</scope>
    <source>
        <strain evidence="2 3">JCM 17780</strain>
    </source>
</reference>
<evidence type="ECO:0008006" key="4">
    <source>
        <dbReference type="Google" id="ProtNLM"/>
    </source>
</evidence>
<dbReference type="EMBL" id="JAHCVK010000002">
    <property type="protein sequence ID" value="MBT0653077.1"/>
    <property type="molecule type" value="Genomic_DNA"/>
</dbReference>
<evidence type="ECO:0000313" key="2">
    <source>
        <dbReference type="EMBL" id="MBT0653077.1"/>
    </source>
</evidence>
<dbReference type="PROSITE" id="PS51257">
    <property type="entry name" value="PROKAR_LIPOPROTEIN"/>
    <property type="match status" value="1"/>
</dbReference>
<organism evidence="2 3">
    <name type="scientific">Geomobilimonas luticola</name>
    <dbReference type="NCBI Taxonomy" id="1114878"/>
    <lineage>
        <taxon>Bacteria</taxon>
        <taxon>Pseudomonadati</taxon>
        <taxon>Thermodesulfobacteriota</taxon>
        <taxon>Desulfuromonadia</taxon>
        <taxon>Geobacterales</taxon>
        <taxon>Geobacteraceae</taxon>
        <taxon>Geomobilimonas</taxon>
    </lineage>
</organism>
<proteinExistence type="predicted"/>
<sequence length="144" mass="16495">MNKFGLVSATLALVVGLLMCGCASSPEIRTSRIHDVRLISGFNVGEWILLNGGNEAQWVITGWQLRVQNIGAMPVDHIKFRLKIWKNENKQMMYSQVHTIDIHLDPQDVLTTQKFPLKDKFWYGDKDSIIDNKVGWDAEILQVW</sequence>
<evidence type="ECO:0000256" key="1">
    <source>
        <dbReference type="SAM" id="SignalP"/>
    </source>
</evidence>
<dbReference type="Proteomes" id="UP000756860">
    <property type="component" value="Unassembled WGS sequence"/>
</dbReference>
<keyword evidence="1" id="KW-0732">Signal</keyword>
<gene>
    <name evidence="2" type="ORF">KI810_08425</name>
</gene>
<keyword evidence="3" id="KW-1185">Reference proteome</keyword>
<comment type="caution">
    <text evidence="2">The sequence shown here is derived from an EMBL/GenBank/DDBJ whole genome shotgun (WGS) entry which is preliminary data.</text>
</comment>
<accession>A0ABS5SCI2</accession>
<feature type="signal peptide" evidence="1">
    <location>
        <begin position="1"/>
        <end position="25"/>
    </location>
</feature>
<evidence type="ECO:0000313" key="3">
    <source>
        <dbReference type="Proteomes" id="UP000756860"/>
    </source>
</evidence>
<protein>
    <recommendedName>
        <fullName evidence="4">Lipoprotein</fullName>
    </recommendedName>
</protein>
<name>A0ABS5SCI2_9BACT</name>
<feature type="chain" id="PRO_5045836203" description="Lipoprotein" evidence="1">
    <location>
        <begin position="26"/>
        <end position="144"/>
    </location>
</feature>
<dbReference type="RefSeq" id="WP_214175059.1">
    <property type="nucleotide sequence ID" value="NZ_JAHCVK010000002.1"/>
</dbReference>